<feature type="region of interest" description="Disordered" evidence="1">
    <location>
        <begin position="403"/>
        <end position="479"/>
    </location>
</feature>
<proteinExistence type="predicted"/>
<evidence type="ECO:0008006" key="6">
    <source>
        <dbReference type="Google" id="ProtNLM"/>
    </source>
</evidence>
<dbReference type="PANTHER" id="PTHR23106">
    <property type="entry name" value="ANGIOGENIC FACTOR WITH G PATCH AND FHA DOMAINS 1"/>
    <property type="match status" value="1"/>
</dbReference>
<comment type="caution">
    <text evidence="4">The sequence shown here is derived from an EMBL/GenBank/DDBJ whole genome shotgun (WGS) entry which is preliminary data.</text>
</comment>
<feature type="domain" description="FHA" evidence="2">
    <location>
        <begin position="304"/>
        <end position="355"/>
    </location>
</feature>
<dbReference type="Gene3D" id="2.60.200.20">
    <property type="match status" value="1"/>
</dbReference>
<evidence type="ECO:0000259" key="3">
    <source>
        <dbReference type="PROSITE" id="PS50174"/>
    </source>
</evidence>
<feature type="compositionally biased region" description="Acidic residues" evidence="1">
    <location>
        <begin position="241"/>
        <end position="268"/>
    </location>
</feature>
<keyword evidence="5" id="KW-1185">Reference proteome</keyword>
<feature type="region of interest" description="Disordered" evidence="1">
    <location>
        <begin position="516"/>
        <end position="554"/>
    </location>
</feature>
<dbReference type="AlphaFoldDB" id="A0AAN9W0N0"/>
<dbReference type="InterPro" id="IPR000467">
    <property type="entry name" value="G_patch_dom"/>
</dbReference>
<dbReference type="Pfam" id="PF01585">
    <property type="entry name" value="G-patch"/>
    <property type="match status" value="1"/>
</dbReference>
<dbReference type="InterPro" id="IPR008984">
    <property type="entry name" value="SMAD_FHA_dom_sf"/>
</dbReference>
<evidence type="ECO:0000259" key="2">
    <source>
        <dbReference type="PROSITE" id="PS50006"/>
    </source>
</evidence>
<dbReference type="SMART" id="SM00443">
    <property type="entry name" value="G_patch"/>
    <property type="match status" value="1"/>
</dbReference>
<feature type="compositionally biased region" description="Low complexity" evidence="1">
    <location>
        <begin position="524"/>
        <end position="536"/>
    </location>
</feature>
<dbReference type="SMART" id="SM00240">
    <property type="entry name" value="FHA"/>
    <property type="match status" value="1"/>
</dbReference>
<evidence type="ECO:0000313" key="4">
    <source>
        <dbReference type="EMBL" id="KAK7866928.1"/>
    </source>
</evidence>
<organism evidence="4 5">
    <name type="scientific">Gryllus longicercus</name>
    <dbReference type="NCBI Taxonomy" id="2509291"/>
    <lineage>
        <taxon>Eukaryota</taxon>
        <taxon>Metazoa</taxon>
        <taxon>Ecdysozoa</taxon>
        <taxon>Arthropoda</taxon>
        <taxon>Hexapoda</taxon>
        <taxon>Insecta</taxon>
        <taxon>Pterygota</taxon>
        <taxon>Neoptera</taxon>
        <taxon>Polyneoptera</taxon>
        <taxon>Orthoptera</taxon>
        <taxon>Ensifera</taxon>
        <taxon>Gryllidea</taxon>
        <taxon>Grylloidea</taxon>
        <taxon>Gryllidae</taxon>
        <taxon>Gryllinae</taxon>
        <taxon>Gryllus</taxon>
    </lineage>
</organism>
<feature type="region of interest" description="Disordered" evidence="1">
    <location>
        <begin position="1"/>
        <end position="28"/>
    </location>
</feature>
<dbReference type="InterPro" id="IPR053027">
    <property type="entry name" value="AGGF1"/>
</dbReference>
<feature type="region of interest" description="Disordered" evidence="1">
    <location>
        <begin position="221"/>
        <end position="268"/>
    </location>
</feature>
<evidence type="ECO:0000256" key="1">
    <source>
        <dbReference type="SAM" id="MobiDB-lite"/>
    </source>
</evidence>
<protein>
    <recommendedName>
        <fullName evidence="6">Angiogenic factor with G patch and FHA domains 1</fullName>
    </recommendedName>
</protein>
<dbReference type="PROSITE" id="PS50174">
    <property type="entry name" value="G_PATCH"/>
    <property type="match status" value="1"/>
</dbReference>
<gene>
    <name evidence="4" type="ORF">R5R35_001665</name>
</gene>
<name>A0AAN9W0N0_9ORTH</name>
<dbReference type="GO" id="GO:0003676">
    <property type="term" value="F:nucleic acid binding"/>
    <property type="evidence" value="ECO:0007669"/>
    <property type="project" value="InterPro"/>
</dbReference>
<dbReference type="InterPro" id="IPR000253">
    <property type="entry name" value="FHA_dom"/>
</dbReference>
<feature type="domain" description="G-patch" evidence="3">
    <location>
        <begin position="479"/>
        <end position="525"/>
    </location>
</feature>
<dbReference type="InterPro" id="IPR041591">
    <property type="entry name" value="OCRE"/>
</dbReference>
<reference evidence="4 5" key="1">
    <citation type="submission" date="2024-03" db="EMBL/GenBank/DDBJ databases">
        <title>The genome assembly and annotation of the cricket Gryllus longicercus Weissman &amp; Gray.</title>
        <authorList>
            <person name="Szrajer S."/>
            <person name="Gray D."/>
            <person name="Ylla G."/>
        </authorList>
    </citation>
    <scope>NUCLEOTIDE SEQUENCE [LARGE SCALE GENOMIC DNA]</scope>
    <source>
        <strain evidence="4">DAG 2021-001</strain>
        <tissue evidence="4">Whole body minus gut</tissue>
    </source>
</reference>
<dbReference type="Pfam" id="PF17780">
    <property type="entry name" value="OCRE"/>
    <property type="match status" value="1"/>
</dbReference>
<dbReference type="SUPFAM" id="SSF49879">
    <property type="entry name" value="SMAD/FHA domain"/>
    <property type="match status" value="1"/>
</dbReference>
<feature type="compositionally biased region" description="Basic residues" evidence="1">
    <location>
        <begin position="423"/>
        <end position="432"/>
    </location>
</feature>
<dbReference type="Proteomes" id="UP001378592">
    <property type="component" value="Unassembled WGS sequence"/>
</dbReference>
<feature type="compositionally biased region" description="Basic and acidic residues" evidence="1">
    <location>
        <begin position="227"/>
        <end position="240"/>
    </location>
</feature>
<dbReference type="PROSITE" id="PS50006">
    <property type="entry name" value="FHA_DOMAIN"/>
    <property type="match status" value="1"/>
</dbReference>
<dbReference type="EMBL" id="JAZDUA010000133">
    <property type="protein sequence ID" value="KAK7866928.1"/>
    <property type="molecule type" value="Genomic_DNA"/>
</dbReference>
<sequence length="554" mass="62019">MAGEEICSPSAGEDIPSDIPQSKSDGVDGDILSDIHDESIVDILNEEIMVLFREELERIPELLKYINKLRSFIRKQHERIKTLLGKANDENKDEVAQMKDAFVQTDFELDNLEKLDQEWQAKRESDKSDEVWREQETASSVAEQVKEAAESALKQTGFVYEESSGMYYDYNTGYYYNAELGLYYDGNNGVYYYYDERNNSFQFHSQIEQKSVEVEVAPKRKLKKVKSKSDHERRKRKAEDSLEEGECSDSTEESDVSSDAEDSSDEALTEQAMAWPPCMRIIVKEANTSHLKVGTLFIVPYTGGTVGREGDHVFCLPDINVSKSHIKLLFDETEGKYFVEDLGSRNGTILNGQRLGEGVDGKQEVVHGSVLQMGNIKLLCHIHVGRDATCGHCEPGLIQQTSSPTIETDNLQTSSSKGEQHRKELKRLRKKFGLQSSDNDSTPVVAGYEDRAQLRRKTVGSQNPYEKTETASIEEPIPSQNKGFQLLERMGWSQGQSLGKDGDGCTEPVTVTAAQGTAGLGSDASTAPALTAPATSGERTERWRRAQQRYQELT</sequence>
<evidence type="ECO:0000313" key="5">
    <source>
        <dbReference type="Proteomes" id="UP001378592"/>
    </source>
</evidence>
<feature type="compositionally biased region" description="Polar residues" evidence="1">
    <location>
        <begin position="403"/>
        <end position="417"/>
    </location>
</feature>
<accession>A0AAN9W0N0</accession>
<dbReference type="Pfam" id="PF00498">
    <property type="entry name" value="FHA"/>
    <property type="match status" value="1"/>
</dbReference>
<dbReference type="PANTHER" id="PTHR23106:SF24">
    <property type="entry name" value="ANGIOGENIC FACTOR WITH G PATCH AND FHA DOMAINS 1"/>
    <property type="match status" value="1"/>
</dbReference>